<dbReference type="OrthoDB" id="7904838at2"/>
<proteinExistence type="predicted"/>
<protein>
    <recommendedName>
        <fullName evidence="1">Baseplate protein J-like barrel domain-containing protein</fullName>
    </recommendedName>
</protein>
<evidence type="ECO:0000259" key="1">
    <source>
        <dbReference type="Pfam" id="PF04865"/>
    </source>
</evidence>
<dbReference type="Proteomes" id="UP000051461">
    <property type="component" value="Unassembled WGS sequence"/>
</dbReference>
<evidence type="ECO:0000313" key="3">
    <source>
        <dbReference type="Proteomes" id="UP000051461"/>
    </source>
</evidence>
<comment type="caution">
    <text evidence="2">The sequence shown here is derived from an EMBL/GenBank/DDBJ whole genome shotgun (WGS) entry which is preliminary data.</text>
</comment>
<accession>A0A0R1H318</accession>
<dbReference type="PANTHER" id="PTHR37829:SF3">
    <property type="entry name" value="PROTEIN JAYE-RELATED"/>
    <property type="match status" value="1"/>
</dbReference>
<evidence type="ECO:0000313" key="2">
    <source>
        <dbReference type="EMBL" id="KRK40789.1"/>
    </source>
</evidence>
<sequence length="405" mass="43167">MLDENGFTRPTYDELIQTLIQKWQELFGENANVAPNSVGGIFIRVLAFFLNQIYQLAELVYQSQFADSATGTTLDQLAANLGLVRQAPQAAIGEVQIYGVAGYVVPAGTLFQTDDGLIYVTSEDITLADQGKTSIDTGDLGQGVLQYNDKNIGLGTSTVLYANGTGSNYNKPGVIGDYIAQQLMPVEEVLLVEVGKITGGADLEDDDALRDRLEQASQEAPSSPYNGVMSAVRDVVGVSSAKIVVNDTMDTDASGNPAKTLHIYVDGGNQDDIGAAIFDSIAAGIQTYGSIEVYVKDIGGSTHSVYYDQPTAIQIFASVAATTNEAFPLDGNAQIQQAVVDYVRSVGMGGTIHYSYLYKYLYDNITGLDVADVKIGTDKDNLTAADIPLTDIQRATITTDTVVVA</sequence>
<dbReference type="RefSeq" id="WP_057903224.1">
    <property type="nucleotide sequence ID" value="NZ_AZDA01000003.1"/>
</dbReference>
<keyword evidence="3" id="KW-1185">Reference proteome</keyword>
<dbReference type="AlphaFoldDB" id="A0A0R1H318"/>
<dbReference type="PANTHER" id="PTHR37829">
    <property type="entry name" value="PHAGE-LIKE ELEMENT PBSX PROTEIN XKDT"/>
    <property type="match status" value="1"/>
</dbReference>
<dbReference type="EMBL" id="AZDA01000003">
    <property type="protein sequence ID" value="KRK40789.1"/>
    <property type="molecule type" value="Genomic_DNA"/>
</dbReference>
<organism evidence="2 3">
    <name type="scientific">Loigolactobacillus bifermentans DSM 20003</name>
    <dbReference type="NCBI Taxonomy" id="1423726"/>
    <lineage>
        <taxon>Bacteria</taxon>
        <taxon>Bacillati</taxon>
        <taxon>Bacillota</taxon>
        <taxon>Bacilli</taxon>
        <taxon>Lactobacillales</taxon>
        <taxon>Lactobacillaceae</taxon>
        <taxon>Loigolactobacillus</taxon>
    </lineage>
</organism>
<dbReference type="Pfam" id="PF04865">
    <property type="entry name" value="Baseplate_J"/>
    <property type="match status" value="1"/>
</dbReference>
<gene>
    <name evidence="2" type="ORF">FC07_GL002538</name>
</gene>
<dbReference type="STRING" id="1423726.FC07_GL002538"/>
<dbReference type="InterPro" id="IPR052399">
    <property type="entry name" value="Phage_Baseplate_Assmbl_Protein"/>
</dbReference>
<reference evidence="2 3" key="1">
    <citation type="journal article" date="2015" name="Genome Announc.">
        <title>Expanding the biotechnology potential of lactobacilli through comparative genomics of 213 strains and associated genera.</title>
        <authorList>
            <person name="Sun Z."/>
            <person name="Harris H.M."/>
            <person name="McCann A."/>
            <person name="Guo C."/>
            <person name="Argimon S."/>
            <person name="Zhang W."/>
            <person name="Yang X."/>
            <person name="Jeffery I.B."/>
            <person name="Cooney J.C."/>
            <person name="Kagawa T.F."/>
            <person name="Liu W."/>
            <person name="Song Y."/>
            <person name="Salvetti E."/>
            <person name="Wrobel A."/>
            <person name="Rasinkangas P."/>
            <person name="Parkhill J."/>
            <person name="Rea M.C."/>
            <person name="O'Sullivan O."/>
            <person name="Ritari J."/>
            <person name="Douillard F.P."/>
            <person name="Paul Ross R."/>
            <person name="Yang R."/>
            <person name="Briner A.E."/>
            <person name="Felis G.E."/>
            <person name="de Vos W.M."/>
            <person name="Barrangou R."/>
            <person name="Klaenhammer T.R."/>
            <person name="Caufield P.W."/>
            <person name="Cui Y."/>
            <person name="Zhang H."/>
            <person name="O'Toole P.W."/>
        </authorList>
    </citation>
    <scope>NUCLEOTIDE SEQUENCE [LARGE SCALE GENOMIC DNA]</scope>
    <source>
        <strain evidence="2 3">DSM 20003</strain>
    </source>
</reference>
<dbReference type="InterPro" id="IPR006949">
    <property type="entry name" value="Barrel_Baseplate_J-like"/>
</dbReference>
<name>A0A0R1H318_9LACO</name>
<dbReference type="PATRIC" id="fig|1423726.3.peg.2633"/>
<feature type="domain" description="Baseplate protein J-like barrel" evidence="1">
    <location>
        <begin position="95"/>
        <end position="135"/>
    </location>
</feature>